<organism evidence="1 2">
    <name type="scientific">Haemaphysalis longicornis</name>
    <name type="common">Bush tick</name>
    <dbReference type="NCBI Taxonomy" id="44386"/>
    <lineage>
        <taxon>Eukaryota</taxon>
        <taxon>Metazoa</taxon>
        <taxon>Ecdysozoa</taxon>
        <taxon>Arthropoda</taxon>
        <taxon>Chelicerata</taxon>
        <taxon>Arachnida</taxon>
        <taxon>Acari</taxon>
        <taxon>Parasitiformes</taxon>
        <taxon>Ixodida</taxon>
        <taxon>Ixodoidea</taxon>
        <taxon>Ixodidae</taxon>
        <taxon>Haemaphysalinae</taxon>
        <taxon>Haemaphysalis</taxon>
    </lineage>
</organism>
<dbReference type="VEuPathDB" id="VectorBase:HLOH_064422"/>
<dbReference type="AlphaFoldDB" id="A0A9J6FJX8"/>
<dbReference type="Proteomes" id="UP000821853">
    <property type="component" value="Chromosome 1"/>
</dbReference>
<keyword evidence="2" id="KW-1185">Reference proteome</keyword>
<sequence length="112" mass="12259">MEPAIVAVASCFDRANDVYKVRPTWPLTASSPVRTLAVRYIVCRLPGGGQGCRSSVRYDPSVASLCERCCDEVRLCFTETSLLVRRFSAALSGVAIQESIPTLTFDHGFVQD</sequence>
<accession>A0A9J6FJX8</accession>
<gene>
    <name evidence="1" type="ORF">HPB48_001230</name>
</gene>
<protein>
    <submittedName>
        <fullName evidence="1">Uncharacterized protein</fullName>
    </submittedName>
</protein>
<name>A0A9J6FJX8_HAELO</name>
<evidence type="ECO:0000313" key="1">
    <source>
        <dbReference type="EMBL" id="KAH9362673.1"/>
    </source>
</evidence>
<reference evidence="1 2" key="1">
    <citation type="journal article" date="2020" name="Cell">
        <title>Large-Scale Comparative Analyses of Tick Genomes Elucidate Their Genetic Diversity and Vector Capacities.</title>
        <authorList>
            <consortium name="Tick Genome and Microbiome Consortium (TIGMIC)"/>
            <person name="Jia N."/>
            <person name="Wang J."/>
            <person name="Shi W."/>
            <person name="Du L."/>
            <person name="Sun Y."/>
            <person name="Zhan W."/>
            <person name="Jiang J.F."/>
            <person name="Wang Q."/>
            <person name="Zhang B."/>
            <person name="Ji P."/>
            <person name="Bell-Sakyi L."/>
            <person name="Cui X.M."/>
            <person name="Yuan T.T."/>
            <person name="Jiang B.G."/>
            <person name="Yang W.F."/>
            <person name="Lam T.T."/>
            <person name="Chang Q.C."/>
            <person name="Ding S.J."/>
            <person name="Wang X.J."/>
            <person name="Zhu J.G."/>
            <person name="Ruan X.D."/>
            <person name="Zhao L."/>
            <person name="Wei J.T."/>
            <person name="Ye R.Z."/>
            <person name="Que T.C."/>
            <person name="Du C.H."/>
            <person name="Zhou Y.H."/>
            <person name="Cheng J.X."/>
            <person name="Dai P.F."/>
            <person name="Guo W.B."/>
            <person name="Han X.H."/>
            <person name="Huang E.J."/>
            <person name="Li L.F."/>
            <person name="Wei W."/>
            <person name="Gao Y.C."/>
            <person name="Liu J.Z."/>
            <person name="Shao H.Z."/>
            <person name="Wang X."/>
            <person name="Wang C.C."/>
            <person name="Yang T.C."/>
            <person name="Huo Q.B."/>
            <person name="Li W."/>
            <person name="Chen H.Y."/>
            <person name="Chen S.E."/>
            <person name="Zhou L.G."/>
            <person name="Ni X.B."/>
            <person name="Tian J.H."/>
            <person name="Sheng Y."/>
            <person name="Liu T."/>
            <person name="Pan Y.S."/>
            <person name="Xia L.Y."/>
            <person name="Li J."/>
            <person name="Zhao F."/>
            <person name="Cao W.C."/>
        </authorList>
    </citation>
    <scope>NUCLEOTIDE SEQUENCE [LARGE SCALE GENOMIC DNA]</scope>
    <source>
        <strain evidence="1">HaeL-2018</strain>
    </source>
</reference>
<proteinExistence type="predicted"/>
<comment type="caution">
    <text evidence="1">The sequence shown here is derived from an EMBL/GenBank/DDBJ whole genome shotgun (WGS) entry which is preliminary data.</text>
</comment>
<dbReference type="EMBL" id="JABSTR010000001">
    <property type="protein sequence ID" value="KAH9362673.1"/>
    <property type="molecule type" value="Genomic_DNA"/>
</dbReference>
<evidence type="ECO:0000313" key="2">
    <source>
        <dbReference type="Proteomes" id="UP000821853"/>
    </source>
</evidence>